<dbReference type="Pfam" id="PF05016">
    <property type="entry name" value="ParE_toxin"/>
    <property type="match status" value="1"/>
</dbReference>
<dbReference type="KEGG" id="ptq:P700755_000838"/>
<dbReference type="HOGENOM" id="CLU_147162_8_2_10"/>
<accession>K4IQR7</accession>
<dbReference type="AlphaFoldDB" id="K4IQR7"/>
<dbReference type="SUPFAM" id="SSF143011">
    <property type="entry name" value="RelE-like"/>
    <property type="match status" value="1"/>
</dbReference>
<gene>
    <name evidence="2" type="ordered locus">P700755_000838</name>
</gene>
<dbReference type="InterPro" id="IPR035093">
    <property type="entry name" value="RelE/ParE_toxin_dom_sf"/>
</dbReference>
<dbReference type="eggNOG" id="COG3668">
    <property type="taxonomic scope" value="Bacteria"/>
</dbReference>
<evidence type="ECO:0000313" key="3">
    <source>
        <dbReference type="Proteomes" id="UP000008514"/>
    </source>
</evidence>
<proteinExistence type="predicted"/>
<dbReference type="OrthoDB" id="1031021at2"/>
<dbReference type="Gene3D" id="3.30.2310.20">
    <property type="entry name" value="RelE-like"/>
    <property type="match status" value="1"/>
</dbReference>
<organism evidence="2 3">
    <name type="scientific">Psychroflexus torquis (strain ATCC 700755 / CIP 106069 / ACAM 623)</name>
    <dbReference type="NCBI Taxonomy" id="313595"/>
    <lineage>
        <taxon>Bacteria</taxon>
        <taxon>Pseudomonadati</taxon>
        <taxon>Bacteroidota</taxon>
        <taxon>Flavobacteriia</taxon>
        <taxon>Flavobacteriales</taxon>
        <taxon>Flavobacteriaceae</taxon>
        <taxon>Psychroflexus</taxon>
    </lineage>
</organism>
<keyword evidence="3" id="KW-1185">Reference proteome</keyword>
<reference evidence="2" key="2">
    <citation type="submission" date="2012-09" db="EMBL/GenBank/DDBJ databases">
        <title>The complete sequence of Psychroflexus torquis an extreme psychrophile from sea-ice that is stimulated by light.</title>
        <authorList>
            <person name="Feng S."/>
            <person name="Powell S.M."/>
            <person name="Bowman J.P."/>
        </authorList>
    </citation>
    <scope>NUCLEOTIDE SEQUENCE [LARGE SCALE GENOMIC DNA]</scope>
    <source>
        <strain evidence="2">ATCC 700755</strain>
    </source>
</reference>
<dbReference type="STRING" id="313595.P700755_000838"/>
<dbReference type="Proteomes" id="UP000008514">
    <property type="component" value="Chromosome"/>
</dbReference>
<evidence type="ECO:0000256" key="1">
    <source>
        <dbReference type="ARBA" id="ARBA00022649"/>
    </source>
</evidence>
<reference evidence="2" key="1">
    <citation type="submission" date="2006-03" db="EMBL/GenBank/DDBJ databases">
        <authorList>
            <person name="Bowman J."/>
            <person name="Ferriera S."/>
            <person name="Johnson J."/>
            <person name="Kravitz S."/>
            <person name="Halpern A."/>
            <person name="Remington K."/>
            <person name="Beeson K."/>
            <person name="Tran B."/>
            <person name="Rogers Y.-H."/>
            <person name="Friedman R."/>
            <person name="Venter J.C."/>
        </authorList>
    </citation>
    <scope>NUCLEOTIDE SEQUENCE [LARGE SCALE GENOMIC DNA]</scope>
    <source>
        <strain evidence="2">ATCC 700755</strain>
    </source>
</reference>
<sequence>MIIIWTDFAIKNLKDIFDYYSTEINKKIAHKIRREILQSTNQLKNNSELGQIEFNLEKLEQNHRYLVCGNYKVIYRVFENQVIINDVFDTRQDPEKMNDEKRKFLISPRFIPI</sequence>
<dbReference type="InterPro" id="IPR007712">
    <property type="entry name" value="RelE/ParE_toxin"/>
</dbReference>
<evidence type="ECO:0000313" key="2">
    <source>
        <dbReference type="EMBL" id="AFU67830.1"/>
    </source>
</evidence>
<name>K4IQR7_PSYTT</name>
<dbReference type="RefSeq" id="WP_015023447.1">
    <property type="nucleotide sequence ID" value="NC_018721.1"/>
</dbReference>
<keyword evidence="1" id="KW-1277">Toxin-antitoxin system</keyword>
<protein>
    <submittedName>
        <fullName evidence="2">Plasmid stabilization system family protein</fullName>
    </submittedName>
</protein>
<dbReference type="EMBL" id="CP003879">
    <property type="protein sequence ID" value="AFU67830.1"/>
    <property type="molecule type" value="Genomic_DNA"/>
</dbReference>